<comment type="function">
    <text evidence="8">Claudins function as major constituents of the tight junction complexes that regulate the permeability of epithelia.</text>
</comment>
<dbReference type="Ensembl" id="ENSEBUT00000000723.1">
    <property type="protein sequence ID" value="ENSEBUP00000000427.1"/>
    <property type="gene ID" value="ENSEBUG00000000585.1"/>
</dbReference>
<dbReference type="OMA" id="LAFIHQW"/>
<comment type="subcellular location">
    <subcellularLocation>
        <location evidence="8">Cell junction</location>
        <location evidence="8">Tight junction</location>
    </subcellularLocation>
    <subcellularLocation>
        <location evidence="8">Cell membrane</location>
        <topology evidence="8">Multi-pass membrane protein</topology>
    </subcellularLocation>
</comment>
<dbReference type="GO" id="GO:0005198">
    <property type="term" value="F:structural molecule activity"/>
    <property type="evidence" value="ECO:0007669"/>
    <property type="project" value="InterPro"/>
</dbReference>
<feature type="transmembrane region" description="Helical" evidence="8">
    <location>
        <begin position="161"/>
        <end position="184"/>
    </location>
</feature>
<evidence type="ECO:0000256" key="8">
    <source>
        <dbReference type="RuleBase" id="RU060637"/>
    </source>
</evidence>
<feature type="region of interest" description="Disordered" evidence="9">
    <location>
        <begin position="189"/>
        <end position="215"/>
    </location>
</feature>
<dbReference type="PRINTS" id="PR01077">
    <property type="entry name" value="CLAUDIN"/>
</dbReference>
<protein>
    <recommendedName>
        <fullName evidence="8">Claudin</fullName>
    </recommendedName>
</protein>
<name>A0A8C4N854_EPTBU</name>
<reference evidence="11" key="1">
    <citation type="submission" date="2025-08" db="UniProtKB">
        <authorList>
            <consortium name="Ensembl"/>
        </authorList>
    </citation>
    <scope>IDENTIFICATION</scope>
</reference>
<dbReference type="PANTHER" id="PTHR12002">
    <property type="entry name" value="CLAUDIN"/>
    <property type="match status" value="1"/>
</dbReference>
<evidence type="ECO:0000256" key="1">
    <source>
        <dbReference type="ARBA" id="ARBA00008295"/>
    </source>
</evidence>
<dbReference type="InterPro" id="IPR017974">
    <property type="entry name" value="Claudin_CS"/>
</dbReference>
<evidence type="ECO:0000313" key="11">
    <source>
        <dbReference type="Ensembl" id="ENSEBUP00000000427.1"/>
    </source>
</evidence>
<evidence type="ECO:0000256" key="4">
    <source>
        <dbReference type="ARBA" id="ARBA00022692"/>
    </source>
</evidence>
<dbReference type="AlphaFoldDB" id="A0A8C4N854"/>
<sequence>MANLGFQLLGFTLALFGWLGVIASTAMPEWKRSAYGSGSIITAISIYEGLWMSCASQSTGQIQCKVYDSLLNLDGSLQAARALMVVSALLCFIGICVAIVGMKCTRMMSDNEVTKGRVAIIGGVVLIVGGLACLIAVSFYTHRIIQAFYDLYTPVQARYEIGSAVFVGFAGSCLVLLGGSFLCCSCTSKPQSSKPPRSRPVTQPNSGPRSNREFV</sequence>
<feature type="transmembrane region" description="Helical" evidence="8">
    <location>
        <begin position="120"/>
        <end position="141"/>
    </location>
</feature>
<keyword evidence="2 8" id="KW-0796">Tight junction</keyword>
<dbReference type="GeneTree" id="ENSGT00940000155387"/>
<evidence type="ECO:0000256" key="7">
    <source>
        <dbReference type="ARBA" id="ARBA00023136"/>
    </source>
</evidence>
<keyword evidence="12" id="KW-1185">Reference proteome</keyword>
<keyword evidence="4 8" id="KW-0812">Transmembrane</keyword>
<dbReference type="Pfam" id="PF00822">
    <property type="entry name" value="PMP22_Claudin"/>
    <property type="match status" value="1"/>
</dbReference>
<feature type="signal peptide" evidence="10">
    <location>
        <begin position="1"/>
        <end position="23"/>
    </location>
</feature>
<proteinExistence type="inferred from homology"/>
<evidence type="ECO:0000313" key="12">
    <source>
        <dbReference type="Proteomes" id="UP000694388"/>
    </source>
</evidence>
<keyword evidence="10" id="KW-0732">Signal</keyword>
<dbReference type="Gene3D" id="1.20.140.150">
    <property type="match status" value="1"/>
</dbReference>
<keyword evidence="3 8" id="KW-1003">Cell membrane</keyword>
<evidence type="ECO:0000256" key="2">
    <source>
        <dbReference type="ARBA" id="ARBA00022427"/>
    </source>
</evidence>
<keyword evidence="7 8" id="KW-0472">Membrane</keyword>
<feature type="chain" id="PRO_5034341509" description="Claudin" evidence="10">
    <location>
        <begin position="24"/>
        <end position="215"/>
    </location>
</feature>
<evidence type="ECO:0000256" key="3">
    <source>
        <dbReference type="ARBA" id="ARBA00022475"/>
    </source>
</evidence>
<dbReference type="PROSITE" id="PS01346">
    <property type="entry name" value="CLAUDIN"/>
    <property type="match status" value="1"/>
</dbReference>
<evidence type="ECO:0000256" key="10">
    <source>
        <dbReference type="SAM" id="SignalP"/>
    </source>
</evidence>
<keyword evidence="5 8" id="KW-0965">Cell junction</keyword>
<dbReference type="GO" id="GO:0005886">
    <property type="term" value="C:plasma membrane"/>
    <property type="evidence" value="ECO:0007669"/>
    <property type="project" value="UniProtKB-SubCell"/>
</dbReference>
<evidence type="ECO:0000256" key="9">
    <source>
        <dbReference type="SAM" id="MobiDB-lite"/>
    </source>
</evidence>
<comment type="caution">
    <text evidence="8">Lacks conserved residue(s) required for the propagation of feature annotation.</text>
</comment>
<evidence type="ECO:0000256" key="6">
    <source>
        <dbReference type="ARBA" id="ARBA00022989"/>
    </source>
</evidence>
<organism evidence="11 12">
    <name type="scientific">Eptatretus burgeri</name>
    <name type="common">Inshore hagfish</name>
    <dbReference type="NCBI Taxonomy" id="7764"/>
    <lineage>
        <taxon>Eukaryota</taxon>
        <taxon>Metazoa</taxon>
        <taxon>Chordata</taxon>
        <taxon>Craniata</taxon>
        <taxon>Vertebrata</taxon>
        <taxon>Cyclostomata</taxon>
        <taxon>Myxini</taxon>
        <taxon>Myxiniformes</taxon>
        <taxon>Myxinidae</taxon>
        <taxon>Eptatretinae</taxon>
        <taxon>Eptatretus</taxon>
    </lineage>
</organism>
<feature type="transmembrane region" description="Helical" evidence="8">
    <location>
        <begin position="79"/>
        <end position="100"/>
    </location>
</feature>
<dbReference type="Proteomes" id="UP000694388">
    <property type="component" value="Unplaced"/>
</dbReference>
<dbReference type="FunFam" id="1.20.140.150:FF:000001">
    <property type="entry name" value="Claudin"/>
    <property type="match status" value="1"/>
</dbReference>
<comment type="similarity">
    <text evidence="1 8">Belongs to the claudin family.</text>
</comment>
<evidence type="ECO:0000256" key="5">
    <source>
        <dbReference type="ARBA" id="ARBA00022949"/>
    </source>
</evidence>
<accession>A0A8C4N854</accession>
<reference evidence="11" key="2">
    <citation type="submission" date="2025-09" db="UniProtKB">
        <authorList>
            <consortium name="Ensembl"/>
        </authorList>
    </citation>
    <scope>IDENTIFICATION</scope>
</reference>
<keyword evidence="6 8" id="KW-1133">Transmembrane helix</keyword>
<dbReference type="InterPro" id="IPR006187">
    <property type="entry name" value="Claudin"/>
</dbReference>
<dbReference type="InterPro" id="IPR004031">
    <property type="entry name" value="PMP22/EMP/MP20/Claudin"/>
</dbReference>
<dbReference type="GO" id="GO:0005923">
    <property type="term" value="C:bicellular tight junction"/>
    <property type="evidence" value="ECO:0007669"/>
    <property type="project" value="UniProtKB-SubCell"/>
</dbReference>